<keyword evidence="2" id="KW-0813">Transport</keyword>
<dbReference type="InterPro" id="IPR003439">
    <property type="entry name" value="ABC_transporter-like_ATP-bd"/>
</dbReference>
<dbReference type="Gene3D" id="1.20.1560.10">
    <property type="entry name" value="ABC transporter type 1, transmembrane domain"/>
    <property type="match status" value="1"/>
</dbReference>
<dbReference type="SUPFAM" id="SSF52540">
    <property type="entry name" value="P-loop containing nucleoside triphosphate hydrolases"/>
    <property type="match status" value="1"/>
</dbReference>
<feature type="transmembrane region" description="Helical" evidence="9">
    <location>
        <begin position="268"/>
        <end position="288"/>
    </location>
</feature>
<dbReference type="SUPFAM" id="SSF90123">
    <property type="entry name" value="ABC transporter transmembrane region"/>
    <property type="match status" value="1"/>
</dbReference>
<comment type="caution">
    <text evidence="12">The sequence shown here is derived from an EMBL/GenBank/DDBJ whole genome shotgun (WGS) entry which is preliminary data.</text>
</comment>
<dbReference type="InterPro" id="IPR003593">
    <property type="entry name" value="AAA+_ATPase"/>
</dbReference>
<feature type="transmembrane region" description="Helical" evidence="9">
    <location>
        <begin position="70"/>
        <end position="90"/>
    </location>
</feature>
<keyword evidence="5" id="KW-0547">Nucleotide-binding</keyword>
<dbReference type="EMBL" id="ATCF01000016">
    <property type="protein sequence ID" value="EPD99421.1"/>
    <property type="molecule type" value="Genomic_DNA"/>
</dbReference>
<evidence type="ECO:0008006" key="14">
    <source>
        <dbReference type="Google" id="ProtNLM"/>
    </source>
</evidence>
<accession>S3BG35</accession>
<feature type="transmembrane region" description="Helical" evidence="9">
    <location>
        <begin position="183"/>
        <end position="202"/>
    </location>
</feature>
<dbReference type="STRING" id="1203554.HMPREF1476_01100"/>
<keyword evidence="7 9" id="KW-1133">Transmembrane helix</keyword>
<evidence type="ECO:0000259" key="11">
    <source>
        <dbReference type="PROSITE" id="PS50929"/>
    </source>
</evidence>
<dbReference type="PANTHER" id="PTHR11384:SF59">
    <property type="entry name" value="LYSOSOMAL COBALAMIN TRANSPORTER ABCD4"/>
    <property type="match status" value="1"/>
</dbReference>
<dbReference type="GO" id="GO:0005524">
    <property type="term" value="F:ATP binding"/>
    <property type="evidence" value="ECO:0007669"/>
    <property type="project" value="UniProtKB-KW"/>
</dbReference>
<feature type="transmembrane region" description="Helical" evidence="9">
    <location>
        <begin position="140"/>
        <end position="163"/>
    </location>
</feature>
<evidence type="ECO:0000259" key="10">
    <source>
        <dbReference type="PROSITE" id="PS50893"/>
    </source>
</evidence>
<evidence type="ECO:0000313" key="12">
    <source>
        <dbReference type="EMBL" id="EPD99421.1"/>
    </source>
</evidence>
<evidence type="ECO:0000256" key="1">
    <source>
        <dbReference type="ARBA" id="ARBA00004651"/>
    </source>
</evidence>
<evidence type="ECO:0000256" key="5">
    <source>
        <dbReference type="ARBA" id="ARBA00022741"/>
    </source>
</evidence>
<dbReference type="InterPro" id="IPR036640">
    <property type="entry name" value="ABC1_TM_sf"/>
</dbReference>
<gene>
    <name evidence="12" type="ORF">HMPREF1476_01100</name>
</gene>
<dbReference type="GO" id="GO:0140359">
    <property type="term" value="F:ABC-type transporter activity"/>
    <property type="evidence" value="ECO:0007669"/>
    <property type="project" value="InterPro"/>
</dbReference>
<evidence type="ECO:0000256" key="3">
    <source>
        <dbReference type="ARBA" id="ARBA00022475"/>
    </source>
</evidence>
<evidence type="ECO:0000256" key="6">
    <source>
        <dbReference type="ARBA" id="ARBA00022840"/>
    </source>
</evidence>
<dbReference type="InterPro" id="IPR027417">
    <property type="entry name" value="P-loop_NTPase"/>
</dbReference>
<evidence type="ECO:0000256" key="8">
    <source>
        <dbReference type="ARBA" id="ARBA00023136"/>
    </source>
</evidence>
<evidence type="ECO:0000256" key="9">
    <source>
        <dbReference type="SAM" id="Phobius"/>
    </source>
</evidence>
<comment type="subcellular location">
    <subcellularLocation>
        <location evidence="1">Cell membrane</location>
        <topology evidence="1">Multi-pass membrane protein</topology>
    </subcellularLocation>
</comment>
<dbReference type="Pfam" id="PF00005">
    <property type="entry name" value="ABC_tran"/>
    <property type="match status" value="1"/>
</dbReference>
<organism evidence="12 13">
    <name type="scientific">Sutterella wadsworthensis HGA0223</name>
    <dbReference type="NCBI Taxonomy" id="1203554"/>
    <lineage>
        <taxon>Bacteria</taxon>
        <taxon>Pseudomonadati</taxon>
        <taxon>Pseudomonadota</taxon>
        <taxon>Betaproteobacteria</taxon>
        <taxon>Burkholderiales</taxon>
        <taxon>Sutterellaceae</taxon>
        <taxon>Sutterella</taxon>
    </lineage>
</organism>
<dbReference type="PATRIC" id="fig|1203554.3.peg.1129"/>
<dbReference type="Pfam" id="PF06472">
    <property type="entry name" value="ABC_membrane_2"/>
    <property type="match status" value="1"/>
</dbReference>
<feature type="domain" description="ABC transporter" evidence="10">
    <location>
        <begin position="366"/>
        <end position="573"/>
    </location>
</feature>
<keyword evidence="6" id="KW-0067">ATP-binding</keyword>
<dbReference type="GO" id="GO:0005886">
    <property type="term" value="C:plasma membrane"/>
    <property type="evidence" value="ECO:0007669"/>
    <property type="project" value="UniProtKB-SubCell"/>
</dbReference>
<keyword evidence="3" id="KW-1003">Cell membrane</keyword>
<dbReference type="eggNOG" id="COG4178">
    <property type="taxonomic scope" value="Bacteria"/>
</dbReference>
<reference evidence="12 13" key="1">
    <citation type="submission" date="2013-04" db="EMBL/GenBank/DDBJ databases">
        <title>The Genome Sequence of Sutterella wadsworthensis HGA0223.</title>
        <authorList>
            <consortium name="The Broad Institute Genomics Platform"/>
            <person name="Earl A."/>
            <person name="Ward D."/>
            <person name="Feldgarden M."/>
            <person name="Gevers D."/>
            <person name="Schmidt T.M."/>
            <person name="Dover J."/>
            <person name="Dai D."/>
            <person name="Walker B."/>
            <person name="Young S."/>
            <person name="Zeng Q."/>
            <person name="Gargeya S."/>
            <person name="Fitzgerald M."/>
            <person name="Haas B."/>
            <person name="Abouelleil A."/>
            <person name="Allen A.W."/>
            <person name="Alvarado L."/>
            <person name="Arachchi H.M."/>
            <person name="Berlin A.M."/>
            <person name="Chapman S.B."/>
            <person name="Gainer-Dewar J."/>
            <person name="Goldberg J."/>
            <person name="Griggs A."/>
            <person name="Gujja S."/>
            <person name="Hansen M."/>
            <person name="Howarth C."/>
            <person name="Imamovic A."/>
            <person name="Ireland A."/>
            <person name="Larimer J."/>
            <person name="McCowan C."/>
            <person name="Murphy C."/>
            <person name="Pearson M."/>
            <person name="Poon T.W."/>
            <person name="Priest M."/>
            <person name="Roberts A."/>
            <person name="Saif S."/>
            <person name="Shea T."/>
            <person name="Sisk P."/>
            <person name="Sykes S."/>
            <person name="Wortman J."/>
            <person name="Nusbaum C."/>
            <person name="Birren B."/>
        </authorList>
    </citation>
    <scope>NUCLEOTIDE SEQUENCE [LARGE SCALE GENOMIC DNA]</scope>
    <source>
        <strain evidence="12 13">HGA0223</strain>
    </source>
</reference>
<dbReference type="Proteomes" id="UP000014400">
    <property type="component" value="Unassembled WGS sequence"/>
</dbReference>
<dbReference type="PROSITE" id="PS50929">
    <property type="entry name" value="ABC_TM1F"/>
    <property type="match status" value="1"/>
</dbReference>
<feature type="transmembrane region" description="Helical" evidence="9">
    <location>
        <begin position="26"/>
        <end position="50"/>
    </location>
</feature>
<dbReference type="InterPro" id="IPR050835">
    <property type="entry name" value="ABC_transporter_sub-D"/>
</dbReference>
<keyword evidence="4 9" id="KW-0812">Transmembrane</keyword>
<evidence type="ECO:0000313" key="13">
    <source>
        <dbReference type="Proteomes" id="UP000014400"/>
    </source>
</evidence>
<protein>
    <recommendedName>
        <fullName evidence="14">ABC transporter domain-containing protein</fullName>
    </recommendedName>
</protein>
<dbReference type="RefSeq" id="WP_016474390.1">
    <property type="nucleotide sequence ID" value="NZ_KE150480.1"/>
</dbReference>
<name>S3BG35_9BURK</name>
<keyword evidence="13" id="KW-1185">Reference proteome</keyword>
<evidence type="ECO:0000256" key="4">
    <source>
        <dbReference type="ARBA" id="ARBA00022692"/>
    </source>
</evidence>
<dbReference type="HOGENOM" id="CLU_007587_6_1_4"/>
<dbReference type="PANTHER" id="PTHR11384">
    <property type="entry name" value="ATP-BINDING CASSETTE, SUB-FAMILY D MEMBER"/>
    <property type="match status" value="1"/>
</dbReference>
<evidence type="ECO:0000256" key="7">
    <source>
        <dbReference type="ARBA" id="ARBA00022989"/>
    </source>
</evidence>
<dbReference type="AlphaFoldDB" id="S3BG35"/>
<evidence type="ECO:0000256" key="2">
    <source>
        <dbReference type="ARBA" id="ARBA00022448"/>
    </source>
</evidence>
<dbReference type="InterPro" id="IPR011527">
    <property type="entry name" value="ABC1_TM_dom"/>
</dbReference>
<dbReference type="SMART" id="SM00382">
    <property type="entry name" value="AAA"/>
    <property type="match status" value="1"/>
</dbReference>
<sequence>MRTPIAPNGLRRLIAARLFSRTQWRIWALAALVLAAYAVNIKLAVLYNDWNGRFFNALQAVNKAAIFRELFYFIGLAAAIIILLVWAGYIKDRLMLALRRDLTEVFFKRWLSPQSAHYLLRESGEEPDNPDQRIAEDVRLVVSLSVSLAVSLYDSLLTVGSFSVILWQLSGSAEVWGFTIPGYMFWVCVLYTIVASGLTHLIGRKLKPLNINAQHMEANLRAALMEKRRHADAIAGAHAESVEEASLSERFHQLLRVLIALVKRKRDLNLFTVGIGQFTHLAPIFFALPSFLAGVIQLGGLMQIRGAFNDVARSLSWIIMSYEELAALAAAYERLERLESGLTQADQTRRQIQALNSADSKRSVGLSADILLKIPRGRAAALNAEIPVSFSLKPGSLAIIAGPSGIGKTTLLRVLAGFSESFTGCIRCGGSVLWMPQTPYLPKGELFDALAYPKAPDELTDERAAALLSKARLTHLTDKLRESADWSTVLSGGEVQRLSLLRALIAKPDVLLLDEMTSGLDPVNAREMIELLGKELPHAVIVLVTHQAFLYPLADQIIQLKGEKCYGESIHPIAPN</sequence>
<dbReference type="GO" id="GO:0016887">
    <property type="term" value="F:ATP hydrolysis activity"/>
    <property type="evidence" value="ECO:0007669"/>
    <property type="project" value="InterPro"/>
</dbReference>
<keyword evidence="8 9" id="KW-0472">Membrane</keyword>
<feature type="domain" description="ABC transmembrane type-1" evidence="11">
    <location>
        <begin position="31"/>
        <end position="327"/>
    </location>
</feature>
<dbReference type="PROSITE" id="PS50893">
    <property type="entry name" value="ABC_TRANSPORTER_2"/>
    <property type="match status" value="1"/>
</dbReference>
<dbReference type="Gene3D" id="3.40.50.300">
    <property type="entry name" value="P-loop containing nucleotide triphosphate hydrolases"/>
    <property type="match status" value="1"/>
</dbReference>
<proteinExistence type="predicted"/>